<dbReference type="KEGG" id="aol:S58_64570"/>
<dbReference type="Gene3D" id="1.10.10.10">
    <property type="entry name" value="Winged helix-like DNA-binding domain superfamily/Winged helix DNA-binding domain"/>
    <property type="match status" value="1"/>
</dbReference>
<dbReference type="PROSITE" id="PS50995">
    <property type="entry name" value="HTH_MARR_2"/>
    <property type="match status" value="1"/>
</dbReference>
<dbReference type="PRINTS" id="PR00598">
    <property type="entry name" value="HTHMARR"/>
</dbReference>
<dbReference type="Pfam" id="PF01047">
    <property type="entry name" value="MarR"/>
    <property type="match status" value="1"/>
</dbReference>
<dbReference type="PANTHER" id="PTHR35790:SF4">
    <property type="entry name" value="HTH-TYPE TRANSCRIPTIONAL REGULATOR PCHR"/>
    <property type="match status" value="1"/>
</dbReference>
<evidence type="ECO:0000256" key="3">
    <source>
        <dbReference type="ARBA" id="ARBA00023163"/>
    </source>
</evidence>
<dbReference type="GO" id="GO:0003700">
    <property type="term" value="F:DNA-binding transcription factor activity"/>
    <property type="evidence" value="ECO:0007669"/>
    <property type="project" value="InterPro"/>
</dbReference>
<accession>M5A0U0</accession>
<name>M5A0U0_9BRAD</name>
<dbReference type="OrthoDB" id="8906692at2"/>
<dbReference type="InterPro" id="IPR052067">
    <property type="entry name" value="Metal_resp_HTH_trans_reg"/>
</dbReference>
<keyword evidence="2" id="KW-0238">DNA-binding</keyword>
<evidence type="ECO:0000313" key="5">
    <source>
        <dbReference type="EMBL" id="BAM92430.1"/>
    </source>
</evidence>
<gene>
    <name evidence="5" type="ORF">S58_64570</name>
</gene>
<protein>
    <submittedName>
        <fullName evidence="5">MarR family transcriptional regulator</fullName>
    </submittedName>
</protein>
<evidence type="ECO:0000256" key="2">
    <source>
        <dbReference type="ARBA" id="ARBA00023125"/>
    </source>
</evidence>
<dbReference type="HOGENOM" id="CLU_083287_8_0_5"/>
<dbReference type="EMBL" id="AP012603">
    <property type="protein sequence ID" value="BAM92430.1"/>
    <property type="molecule type" value="Genomic_DNA"/>
</dbReference>
<dbReference type="InterPro" id="IPR036390">
    <property type="entry name" value="WH_DNA-bd_sf"/>
</dbReference>
<evidence type="ECO:0000259" key="4">
    <source>
        <dbReference type="PROSITE" id="PS50995"/>
    </source>
</evidence>
<evidence type="ECO:0000256" key="1">
    <source>
        <dbReference type="ARBA" id="ARBA00023015"/>
    </source>
</evidence>
<organism evidence="5 6">
    <name type="scientific">Bradyrhizobium oligotrophicum S58</name>
    <dbReference type="NCBI Taxonomy" id="1245469"/>
    <lineage>
        <taxon>Bacteria</taxon>
        <taxon>Pseudomonadati</taxon>
        <taxon>Pseudomonadota</taxon>
        <taxon>Alphaproteobacteria</taxon>
        <taxon>Hyphomicrobiales</taxon>
        <taxon>Nitrobacteraceae</taxon>
        <taxon>Bradyrhizobium</taxon>
    </lineage>
</organism>
<dbReference type="PANTHER" id="PTHR35790">
    <property type="entry name" value="HTH-TYPE TRANSCRIPTIONAL REGULATOR PCHR"/>
    <property type="match status" value="1"/>
</dbReference>
<evidence type="ECO:0000313" key="6">
    <source>
        <dbReference type="Proteomes" id="UP000011841"/>
    </source>
</evidence>
<dbReference type="eggNOG" id="COG1846">
    <property type="taxonomic scope" value="Bacteria"/>
</dbReference>
<feature type="domain" description="HTH marR-type" evidence="4">
    <location>
        <begin position="25"/>
        <end position="158"/>
    </location>
</feature>
<dbReference type="GeneID" id="301820146"/>
<dbReference type="AlphaFoldDB" id="M5A0U0"/>
<dbReference type="RefSeq" id="WP_015669511.1">
    <property type="nucleotide sequence ID" value="NC_020453.1"/>
</dbReference>
<reference evidence="5 6" key="1">
    <citation type="journal article" date="2013" name="Appl. Environ. Microbiol.">
        <title>Genome analysis suggests that the soil oligotrophic bacterium Agromonas oligotrophica (Bradyrhizobium oligotrophicum) is a nitrogen-fixing symbiont of Aeschynomene indica.</title>
        <authorList>
            <person name="Okubo T."/>
            <person name="Fukushima S."/>
            <person name="Itakura M."/>
            <person name="Oshima K."/>
            <person name="Longtonglang A."/>
            <person name="Teaumroong N."/>
            <person name="Mitsui H."/>
            <person name="Hattori M."/>
            <person name="Hattori R."/>
            <person name="Hattori T."/>
            <person name="Minamisawa K."/>
        </authorList>
    </citation>
    <scope>NUCLEOTIDE SEQUENCE [LARGE SCALE GENOMIC DNA]</scope>
    <source>
        <strain evidence="5 6">S58</strain>
    </source>
</reference>
<keyword evidence="6" id="KW-1185">Reference proteome</keyword>
<sequence>MTKAANDERNRRDGEVAAERELRLQRYFPYRLARLAEQVSLAVAEVYADRFALSRQEWRILAALGEQPRLPTKEIGRLTTLDKMNVSRAMQSLEVRGIVSRSRDPEDGRERIVTLTAAGRALYRKIVPHALAREADLLGVLSAAEIATLDRVMDKLFAAAERSVDDPPGRKA</sequence>
<dbReference type="PATRIC" id="fig|1245469.3.peg.6597"/>
<dbReference type="Proteomes" id="UP000011841">
    <property type="component" value="Chromosome"/>
</dbReference>
<dbReference type="GO" id="GO:0003677">
    <property type="term" value="F:DNA binding"/>
    <property type="evidence" value="ECO:0007669"/>
    <property type="project" value="UniProtKB-KW"/>
</dbReference>
<dbReference type="SUPFAM" id="SSF46785">
    <property type="entry name" value="Winged helix' DNA-binding domain"/>
    <property type="match status" value="1"/>
</dbReference>
<keyword evidence="3" id="KW-0804">Transcription</keyword>
<dbReference type="STRING" id="1245469.S58_64570"/>
<dbReference type="InterPro" id="IPR000835">
    <property type="entry name" value="HTH_MarR-typ"/>
</dbReference>
<dbReference type="InterPro" id="IPR036388">
    <property type="entry name" value="WH-like_DNA-bd_sf"/>
</dbReference>
<dbReference type="SMART" id="SM00347">
    <property type="entry name" value="HTH_MARR"/>
    <property type="match status" value="1"/>
</dbReference>
<keyword evidence="1" id="KW-0805">Transcription regulation</keyword>
<proteinExistence type="predicted"/>